<dbReference type="InterPro" id="IPR027417">
    <property type="entry name" value="P-loop_NTPase"/>
</dbReference>
<dbReference type="InterPro" id="IPR011527">
    <property type="entry name" value="ABC1_TM_dom"/>
</dbReference>
<evidence type="ECO:0000256" key="5">
    <source>
        <dbReference type="ARBA" id="ARBA00022989"/>
    </source>
</evidence>
<dbReference type="GO" id="GO:0005886">
    <property type="term" value="C:plasma membrane"/>
    <property type="evidence" value="ECO:0007669"/>
    <property type="project" value="UniProtKB-SubCell"/>
</dbReference>
<reference evidence="10" key="1">
    <citation type="journal article" date="2018" name="Antonie Van Leeuwenhoek">
        <title>Proteinivorax hydrogeniformans sp. nov., an anaerobic, haloalkaliphilic bacterium fermenting proteinaceous compounds with high hydrogen production.</title>
        <authorList>
            <person name="Boltyanskaya Y."/>
            <person name="Detkova E."/>
            <person name="Pimenov N."/>
            <person name="Kevbrin V."/>
        </authorList>
    </citation>
    <scope>NUCLEOTIDE SEQUENCE</scope>
    <source>
        <strain evidence="10">Z-710</strain>
    </source>
</reference>
<dbReference type="InterPro" id="IPR003593">
    <property type="entry name" value="AAA+_ATPase"/>
</dbReference>
<evidence type="ECO:0000256" key="3">
    <source>
        <dbReference type="ARBA" id="ARBA00022741"/>
    </source>
</evidence>
<name>A0AAU8HRF8_9FIRM</name>
<organism evidence="10">
    <name type="scientific">Proteinivorax hydrogeniformans</name>
    <dbReference type="NCBI Taxonomy" id="1826727"/>
    <lineage>
        <taxon>Bacteria</taxon>
        <taxon>Bacillati</taxon>
        <taxon>Bacillota</taxon>
        <taxon>Clostridia</taxon>
        <taxon>Eubacteriales</taxon>
        <taxon>Proteinivoracaceae</taxon>
        <taxon>Proteinivorax</taxon>
    </lineage>
</organism>
<dbReference type="Pfam" id="PF00005">
    <property type="entry name" value="ABC_tran"/>
    <property type="match status" value="1"/>
</dbReference>
<dbReference type="RefSeq" id="WP_353892727.1">
    <property type="nucleotide sequence ID" value="NZ_CP159485.1"/>
</dbReference>
<dbReference type="PROSITE" id="PS50929">
    <property type="entry name" value="ABC_TM1F"/>
    <property type="match status" value="1"/>
</dbReference>
<keyword evidence="3" id="KW-0547">Nucleotide-binding</keyword>
<feature type="domain" description="ABC transporter" evidence="8">
    <location>
        <begin position="335"/>
        <end position="568"/>
    </location>
</feature>
<feature type="transmembrane region" description="Helical" evidence="7">
    <location>
        <begin position="20"/>
        <end position="44"/>
    </location>
</feature>
<feature type="transmembrane region" description="Helical" evidence="7">
    <location>
        <begin position="160"/>
        <end position="178"/>
    </location>
</feature>
<dbReference type="EMBL" id="CP159485">
    <property type="protein sequence ID" value="XCI28150.1"/>
    <property type="molecule type" value="Genomic_DNA"/>
</dbReference>
<comment type="subcellular location">
    <subcellularLocation>
        <location evidence="1">Cell membrane</location>
        <topology evidence="1">Multi-pass membrane protein</topology>
    </subcellularLocation>
</comment>
<evidence type="ECO:0000256" key="7">
    <source>
        <dbReference type="SAM" id="Phobius"/>
    </source>
</evidence>
<keyword evidence="5 7" id="KW-1133">Transmembrane helix</keyword>
<dbReference type="GO" id="GO:0034040">
    <property type="term" value="F:ATPase-coupled lipid transmembrane transporter activity"/>
    <property type="evidence" value="ECO:0007669"/>
    <property type="project" value="TreeGrafter"/>
</dbReference>
<dbReference type="PROSITE" id="PS00211">
    <property type="entry name" value="ABC_TRANSPORTER_1"/>
    <property type="match status" value="1"/>
</dbReference>
<dbReference type="SUPFAM" id="SSF52540">
    <property type="entry name" value="P-loop containing nucleoside triphosphate hydrolases"/>
    <property type="match status" value="1"/>
</dbReference>
<dbReference type="InterPro" id="IPR017871">
    <property type="entry name" value="ABC_transporter-like_CS"/>
</dbReference>
<evidence type="ECO:0000256" key="4">
    <source>
        <dbReference type="ARBA" id="ARBA00022840"/>
    </source>
</evidence>
<dbReference type="PANTHER" id="PTHR24221">
    <property type="entry name" value="ATP-BINDING CASSETTE SUB-FAMILY B"/>
    <property type="match status" value="1"/>
</dbReference>
<dbReference type="InterPro" id="IPR003439">
    <property type="entry name" value="ABC_transporter-like_ATP-bd"/>
</dbReference>
<keyword evidence="4 10" id="KW-0067">ATP-binding</keyword>
<dbReference type="Gene3D" id="3.40.50.300">
    <property type="entry name" value="P-loop containing nucleotide triphosphate hydrolases"/>
    <property type="match status" value="1"/>
</dbReference>
<accession>A0AAU8HRF8</accession>
<feature type="transmembrane region" description="Helical" evidence="7">
    <location>
        <begin position="56"/>
        <end position="79"/>
    </location>
</feature>
<dbReference type="GO" id="GO:0005524">
    <property type="term" value="F:ATP binding"/>
    <property type="evidence" value="ECO:0007669"/>
    <property type="project" value="UniProtKB-KW"/>
</dbReference>
<dbReference type="SUPFAM" id="SSF90123">
    <property type="entry name" value="ABC transporter transmembrane region"/>
    <property type="match status" value="1"/>
</dbReference>
<feature type="transmembrane region" description="Helical" evidence="7">
    <location>
        <begin position="135"/>
        <end position="154"/>
    </location>
</feature>
<dbReference type="PROSITE" id="PS50893">
    <property type="entry name" value="ABC_TRANSPORTER_2"/>
    <property type="match status" value="1"/>
</dbReference>
<keyword evidence="6 7" id="KW-0472">Membrane</keyword>
<dbReference type="Gene3D" id="1.20.1560.10">
    <property type="entry name" value="ABC transporter type 1, transmembrane domain"/>
    <property type="match status" value="1"/>
</dbReference>
<gene>
    <name evidence="10" type="ORF">PRVXH_002096</name>
</gene>
<sequence length="578" mass="64194">MVDKRLVNLFKRQPSLKPYLFITALCILAEIILSLVMAQSLRVITDSAIEVNYGPFYTYLIVLLTTTALLSLCVGVKTFSTGHLSERISFNLRKKGTQKIIDLPQSKLDTMHSGDSMSKLSNDLQLIRQFLEYDGYFLVLRPLMAVTSLVYLLWLNWQLTLISLIVLPVLILATSLLGKPIAKYSKGLQDELSSMNNSTQDILGGVSIIKAFNLQEVVRQKFDKQVDRSLNRGVELGKKRAVLQSLTVAFSFIPFLATFGIGGYLTVIGSMQPGALLAFINLLNNLTFPIAQIPNHYGSYKTAMEGLKRIFKLLDEEKERDNGQTFDIYEGETLVDIQNLTFGYNGNEVLKNLSFTVRKGETIALVGPSGSGKSTIFKLLTGFYSGYSGKISMFGKDLTKWNLDGLRSNISTVSQDTYLFPATIMENLVLAKTGCSKEDMVRASKIANAHDFIQKQPDKYNTKVSERGDNLSGGQKQRLAIARAVLKNPKLLLLDEATSALDTESEAVVQSALEKAMEGRTSIVIAHRLSTIVKADRILVLDNGCIIEEGNHQELLAQKGFYYSLYHKQFKKNKGGVA</sequence>
<dbReference type="PANTHER" id="PTHR24221:SF654">
    <property type="entry name" value="ATP-BINDING CASSETTE SUB-FAMILY B MEMBER 6"/>
    <property type="match status" value="1"/>
</dbReference>
<evidence type="ECO:0000256" key="2">
    <source>
        <dbReference type="ARBA" id="ARBA00022692"/>
    </source>
</evidence>
<feature type="domain" description="ABC transmembrane type-1" evidence="9">
    <location>
        <begin position="21"/>
        <end position="302"/>
    </location>
</feature>
<feature type="transmembrane region" description="Helical" evidence="7">
    <location>
        <begin position="241"/>
        <end position="265"/>
    </location>
</feature>
<dbReference type="GO" id="GO:0140359">
    <property type="term" value="F:ABC-type transporter activity"/>
    <property type="evidence" value="ECO:0007669"/>
    <property type="project" value="InterPro"/>
</dbReference>
<dbReference type="Pfam" id="PF00664">
    <property type="entry name" value="ABC_membrane"/>
    <property type="match status" value="1"/>
</dbReference>
<evidence type="ECO:0000256" key="6">
    <source>
        <dbReference type="ARBA" id="ARBA00023136"/>
    </source>
</evidence>
<reference evidence="10" key="2">
    <citation type="submission" date="2024-06" db="EMBL/GenBank/DDBJ databases">
        <authorList>
            <person name="Petrova K.O."/>
            <person name="Toshchakov S.V."/>
            <person name="Boltjanskaja Y.V."/>
            <person name="Kevbrin V.V."/>
        </authorList>
    </citation>
    <scope>NUCLEOTIDE SEQUENCE</scope>
    <source>
        <strain evidence="10">Z-710</strain>
    </source>
</reference>
<dbReference type="InterPro" id="IPR039421">
    <property type="entry name" value="Type_1_exporter"/>
</dbReference>
<dbReference type="SMART" id="SM00382">
    <property type="entry name" value="AAA"/>
    <property type="match status" value="1"/>
</dbReference>
<keyword evidence="2 7" id="KW-0812">Transmembrane</keyword>
<evidence type="ECO:0000259" key="8">
    <source>
        <dbReference type="PROSITE" id="PS50893"/>
    </source>
</evidence>
<dbReference type="GO" id="GO:0016887">
    <property type="term" value="F:ATP hydrolysis activity"/>
    <property type="evidence" value="ECO:0007669"/>
    <property type="project" value="InterPro"/>
</dbReference>
<evidence type="ECO:0000256" key="1">
    <source>
        <dbReference type="ARBA" id="ARBA00004651"/>
    </source>
</evidence>
<proteinExistence type="predicted"/>
<evidence type="ECO:0000313" key="10">
    <source>
        <dbReference type="EMBL" id="XCI28150.1"/>
    </source>
</evidence>
<dbReference type="AlphaFoldDB" id="A0AAU8HRF8"/>
<evidence type="ECO:0000259" key="9">
    <source>
        <dbReference type="PROSITE" id="PS50929"/>
    </source>
</evidence>
<dbReference type="FunFam" id="3.40.50.300:FF:000218">
    <property type="entry name" value="Multidrug ABC transporter ATP-binding protein"/>
    <property type="match status" value="1"/>
</dbReference>
<protein>
    <submittedName>
        <fullName evidence="10">ABC transporter ATP-binding protein</fullName>
    </submittedName>
</protein>
<dbReference type="InterPro" id="IPR036640">
    <property type="entry name" value="ABC1_TM_sf"/>
</dbReference>